<evidence type="ECO:0000259" key="1">
    <source>
        <dbReference type="PROSITE" id="PS50097"/>
    </source>
</evidence>
<dbReference type="InterPro" id="IPR000210">
    <property type="entry name" value="BTB/POZ_dom"/>
</dbReference>
<dbReference type="EMBL" id="NAJP01000098">
    <property type="protein sequence ID" value="TKA31162.1"/>
    <property type="molecule type" value="Genomic_DNA"/>
</dbReference>
<dbReference type="PANTHER" id="PTHR47843">
    <property type="entry name" value="BTB DOMAIN-CONTAINING PROTEIN-RELATED"/>
    <property type="match status" value="1"/>
</dbReference>
<sequence>MSTHRRTRFNSLITVLAGEEEVQFVLHRQILCEKSEFFATAWKQYQEEGGEKRVFVPYIKPDAFELYVHWVYSDKVDLSLVPLASPRGENYRFDDRGSRIQNFQHLIELYVAGDEFENVTLQNMVIDELAAMADAWDDHDLRIQPDHIEYVWEETSPGDRLRTLILDNIAATQDPGSLICFKFKTAQAGHDFW</sequence>
<protein>
    <recommendedName>
        <fullName evidence="1">BTB domain-containing protein</fullName>
    </recommendedName>
</protein>
<dbReference type="SUPFAM" id="SSF54695">
    <property type="entry name" value="POZ domain"/>
    <property type="match status" value="1"/>
</dbReference>
<organism evidence="2 3">
    <name type="scientific">Friedmanniomyces endolithicus</name>
    <dbReference type="NCBI Taxonomy" id="329885"/>
    <lineage>
        <taxon>Eukaryota</taxon>
        <taxon>Fungi</taxon>
        <taxon>Dikarya</taxon>
        <taxon>Ascomycota</taxon>
        <taxon>Pezizomycotina</taxon>
        <taxon>Dothideomycetes</taxon>
        <taxon>Dothideomycetidae</taxon>
        <taxon>Mycosphaerellales</taxon>
        <taxon>Teratosphaeriaceae</taxon>
        <taxon>Friedmanniomyces</taxon>
    </lineage>
</organism>
<evidence type="ECO:0000313" key="3">
    <source>
        <dbReference type="Proteomes" id="UP000310066"/>
    </source>
</evidence>
<evidence type="ECO:0000313" key="2">
    <source>
        <dbReference type="EMBL" id="TKA31162.1"/>
    </source>
</evidence>
<dbReference type="SMART" id="SM00225">
    <property type="entry name" value="BTB"/>
    <property type="match status" value="1"/>
</dbReference>
<feature type="domain" description="BTB" evidence="1">
    <location>
        <begin position="11"/>
        <end position="80"/>
    </location>
</feature>
<comment type="caution">
    <text evidence="2">The sequence shown here is derived from an EMBL/GenBank/DDBJ whole genome shotgun (WGS) entry which is preliminary data.</text>
</comment>
<dbReference type="Proteomes" id="UP000310066">
    <property type="component" value="Unassembled WGS sequence"/>
</dbReference>
<dbReference type="Gene3D" id="3.30.710.10">
    <property type="entry name" value="Potassium Channel Kv1.1, Chain A"/>
    <property type="match status" value="1"/>
</dbReference>
<dbReference type="OrthoDB" id="1022638at2759"/>
<dbReference type="PROSITE" id="PS50097">
    <property type="entry name" value="BTB"/>
    <property type="match status" value="1"/>
</dbReference>
<dbReference type="AlphaFoldDB" id="A0A4U0U914"/>
<gene>
    <name evidence="2" type="ORF">B0A54_14296</name>
</gene>
<reference evidence="2 3" key="1">
    <citation type="submission" date="2017-03" db="EMBL/GenBank/DDBJ databases">
        <title>Genomes of endolithic fungi from Antarctica.</title>
        <authorList>
            <person name="Coleine C."/>
            <person name="Masonjones S."/>
            <person name="Stajich J.E."/>
        </authorList>
    </citation>
    <scope>NUCLEOTIDE SEQUENCE [LARGE SCALE GENOMIC DNA]</scope>
    <source>
        <strain evidence="2 3">CCFEE 5311</strain>
    </source>
</reference>
<name>A0A4U0U914_9PEZI</name>
<proteinExistence type="predicted"/>
<dbReference type="Pfam" id="PF00651">
    <property type="entry name" value="BTB"/>
    <property type="match status" value="1"/>
</dbReference>
<accession>A0A4U0U914</accession>
<dbReference type="CDD" id="cd18186">
    <property type="entry name" value="BTB_POZ_ZBTB_KLHL-like"/>
    <property type="match status" value="1"/>
</dbReference>
<dbReference type="PANTHER" id="PTHR47843:SF2">
    <property type="entry name" value="BTB DOMAIN-CONTAINING PROTEIN"/>
    <property type="match status" value="1"/>
</dbReference>
<dbReference type="InterPro" id="IPR011333">
    <property type="entry name" value="SKP1/BTB/POZ_sf"/>
</dbReference>